<proteinExistence type="predicted"/>
<organism evidence="2">
    <name type="scientific">freshwater metagenome</name>
    <dbReference type="NCBI Taxonomy" id="449393"/>
    <lineage>
        <taxon>unclassified sequences</taxon>
        <taxon>metagenomes</taxon>
        <taxon>ecological metagenomes</taxon>
    </lineage>
</organism>
<dbReference type="EMBL" id="CAEZSR010000153">
    <property type="protein sequence ID" value="CAB4580924.1"/>
    <property type="molecule type" value="Genomic_DNA"/>
</dbReference>
<reference evidence="2" key="1">
    <citation type="submission" date="2020-05" db="EMBL/GenBank/DDBJ databases">
        <authorList>
            <person name="Chiriac C."/>
            <person name="Salcher M."/>
            <person name="Ghai R."/>
            <person name="Kavagutti S V."/>
        </authorList>
    </citation>
    <scope>NUCLEOTIDE SEQUENCE</scope>
</reference>
<name>A0A6J6F1V9_9ZZZZ</name>
<accession>A0A6J6F1V9</accession>
<gene>
    <name evidence="2" type="ORF">UFOPK1493_03072</name>
</gene>
<evidence type="ECO:0000313" key="2">
    <source>
        <dbReference type="EMBL" id="CAB4580924.1"/>
    </source>
</evidence>
<protein>
    <submittedName>
        <fullName evidence="2">Unannotated protein</fullName>
    </submittedName>
</protein>
<dbReference type="AlphaFoldDB" id="A0A6J6F1V9"/>
<sequence length="66" mass="6541">MPTGVMVRTPIGCSSGPGKMAVTAPGTKARPSPDTTSVGVFTKAYSTGAKPPSYVIRTTAVVGSVG</sequence>
<evidence type="ECO:0000256" key="1">
    <source>
        <dbReference type="SAM" id="MobiDB-lite"/>
    </source>
</evidence>
<feature type="region of interest" description="Disordered" evidence="1">
    <location>
        <begin position="1"/>
        <end position="35"/>
    </location>
</feature>